<keyword evidence="3" id="KW-1185">Reference proteome</keyword>
<feature type="region of interest" description="Disordered" evidence="1">
    <location>
        <begin position="1"/>
        <end position="58"/>
    </location>
</feature>
<sequence>PRHLAKTSLSLEAEAEKVDPNVTKRDGEAVEGTAWPLSATPKEPKAKETPNPREASTW</sequence>
<accession>A0AA38FUY6</accession>
<evidence type="ECO:0000313" key="2">
    <source>
        <dbReference type="EMBL" id="KAH9311477.1"/>
    </source>
</evidence>
<proteinExistence type="predicted"/>
<gene>
    <name evidence="2" type="ORF">KI387_026512</name>
</gene>
<feature type="compositionally biased region" description="Basic and acidic residues" evidence="1">
    <location>
        <begin position="14"/>
        <end position="28"/>
    </location>
</feature>
<comment type="caution">
    <text evidence="2">The sequence shown here is derived from an EMBL/GenBank/DDBJ whole genome shotgun (WGS) entry which is preliminary data.</text>
</comment>
<protein>
    <submittedName>
        <fullName evidence="2">Uncharacterized protein</fullName>
    </submittedName>
</protein>
<name>A0AA38FUY6_TAXCH</name>
<feature type="non-terminal residue" evidence="2">
    <location>
        <position position="58"/>
    </location>
</feature>
<feature type="non-terminal residue" evidence="2">
    <location>
        <position position="1"/>
    </location>
</feature>
<evidence type="ECO:0000313" key="3">
    <source>
        <dbReference type="Proteomes" id="UP000824469"/>
    </source>
</evidence>
<evidence type="ECO:0000256" key="1">
    <source>
        <dbReference type="SAM" id="MobiDB-lite"/>
    </source>
</evidence>
<feature type="compositionally biased region" description="Basic and acidic residues" evidence="1">
    <location>
        <begin position="42"/>
        <end position="51"/>
    </location>
</feature>
<dbReference type="Proteomes" id="UP000824469">
    <property type="component" value="Unassembled WGS sequence"/>
</dbReference>
<dbReference type="EMBL" id="JAHRHJ020000006">
    <property type="protein sequence ID" value="KAH9311477.1"/>
    <property type="molecule type" value="Genomic_DNA"/>
</dbReference>
<reference evidence="2 3" key="1">
    <citation type="journal article" date="2021" name="Nat. Plants">
        <title>The Taxus genome provides insights into paclitaxel biosynthesis.</title>
        <authorList>
            <person name="Xiong X."/>
            <person name="Gou J."/>
            <person name="Liao Q."/>
            <person name="Li Y."/>
            <person name="Zhou Q."/>
            <person name="Bi G."/>
            <person name="Li C."/>
            <person name="Du R."/>
            <person name="Wang X."/>
            <person name="Sun T."/>
            <person name="Guo L."/>
            <person name="Liang H."/>
            <person name="Lu P."/>
            <person name="Wu Y."/>
            <person name="Zhang Z."/>
            <person name="Ro D.K."/>
            <person name="Shang Y."/>
            <person name="Huang S."/>
            <person name="Yan J."/>
        </authorList>
    </citation>
    <scope>NUCLEOTIDE SEQUENCE [LARGE SCALE GENOMIC DNA]</scope>
    <source>
        <strain evidence="2">Ta-2019</strain>
    </source>
</reference>
<organism evidence="2 3">
    <name type="scientific">Taxus chinensis</name>
    <name type="common">Chinese yew</name>
    <name type="synonym">Taxus wallichiana var. chinensis</name>
    <dbReference type="NCBI Taxonomy" id="29808"/>
    <lineage>
        <taxon>Eukaryota</taxon>
        <taxon>Viridiplantae</taxon>
        <taxon>Streptophyta</taxon>
        <taxon>Embryophyta</taxon>
        <taxon>Tracheophyta</taxon>
        <taxon>Spermatophyta</taxon>
        <taxon>Pinopsida</taxon>
        <taxon>Pinidae</taxon>
        <taxon>Conifers II</taxon>
        <taxon>Cupressales</taxon>
        <taxon>Taxaceae</taxon>
        <taxon>Taxus</taxon>
    </lineage>
</organism>
<dbReference type="AlphaFoldDB" id="A0AA38FUY6"/>